<protein>
    <submittedName>
        <fullName evidence="1">Uncharacterized protein</fullName>
    </submittedName>
</protein>
<evidence type="ECO:0000313" key="1">
    <source>
        <dbReference type="EMBL" id="OGG08933.1"/>
    </source>
</evidence>
<dbReference type="Proteomes" id="UP000176854">
    <property type="component" value="Unassembled WGS sequence"/>
</dbReference>
<gene>
    <name evidence="1" type="ORF">A2154_02650</name>
</gene>
<sequence>MSQDQGYYTHLTQVYIRQKGGEKLTCGEPVEPLDGYILSNSVANLSYVSIATEYDVDPNLTLDNQMYIAANL</sequence>
<evidence type="ECO:0000313" key="2">
    <source>
        <dbReference type="Proteomes" id="UP000176854"/>
    </source>
</evidence>
<dbReference type="AlphaFoldDB" id="A0A1F5Z987"/>
<proteinExistence type="predicted"/>
<organism evidence="1 2">
    <name type="scientific">Candidatus Gottesmanbacteria bacterium RBG_16_43_7</name>
    <dbReference type="NCBI Taxonomy" id="1798373"/>
    <lineage>
        <taxon>Bacteria</taxon>
        <taxon>Candidatus Gottesmaniibacteriota</taxon>
    </lineage>
</organism>
<name>A0A1F5Z987_9BACT</name>
<comment type="caution">
    <text evidence="1">The sequence shown here is derived from an EMBL/GenBank/DDBJ whole genome shotgun (WGS) entry which is preliminary data.</text>
</comment>
<dbReference type="EMBL" id="MFJC01000037">
    <property type="protein sequence ID" value="OGG08933.1"/>
    <property type="molecule type" value="Genomic_DNA"/>
</dbReference>
<accession>A0A1F5Z987</accession>
<reference evidence="1 2" key="1">
    <citation type="journal article" date="2016" name="Nat. Commun.">
        <title>Thousands of microbial genomes shed light on interconnected biogeochemical processes in an aquifer system.</title>
        <authorList>
            <person name="Anantharaman K."/>
            <person name="Brown C.T."/>
            <person name="Hug L.A."/>
            <person name="Sharon I."/>
            <person name="Castelle C.J."/>
            <person name="Probst A.J."/>
            <person name="Thomas B.C."/>
            <person name="Singh A."/>
            <person name="Wilkins M.J."/>
            <person name="Karaoz U."/>
            <person name="Brodie E.L."/>
            <person name="Williams K.H."/>
            <person name="Hubbard S.S."/>
            <person name="Banfield J.F."/>
        </authorList>
    </citation>
    <scope>NUCLEOTIDE SEQUENCE [LARGE SCALE GENOMIC DNA]</scope>
</reference>